<dbReference type="SMART" id="SM01133">
    <property type="entry name" value="DeoC"/>
    <property type="match status" value="1"/>
</dbReference>
<gene>
    <name evidence="9" type="primary">deoC</name>
    <name evidence="9" type="ORF">ABXS05_22070</name>
</gene>
<reference evidence="9 10" key="1">
    <citation type="submission" date="2024-07" db="EMBL/GenBank/DDBJ databases">
        <title>Description of Labrys sedimenti sp. nov., isolated from a diclofenac-degrading enrichment culture.</title>
        <authorList>
            <person name="Tancsics A."/>
            <person name="Csepanyi A."/>
        </authorList>
    </citation>
    <scope>NUCLEOTIDE SEQUENCE [LARGE SCALE GENOMIC DNA]</scope>
    <source>
        <strain evidence="9 10">LMG 23578</strain>
    </source>
</reference>
<comment type="catalytic activity">
    <reaction evidence="6">
        <text>2-deoxy-D-ribose 5-phosphate = D-glyceraldehyde 3-phosphate + acetaldehyde</text>
        <dbReference type="Rhea" id="RHEA:12821"/>
        <dbReference type="ChEBI" id="CHEBI:15343"/>
        <dbReference type="ChEBI" id="CHEBI:59776"/>
        <dbReference type="ChEBI" id="CHEBI:62877"/>
        <dbReference type="EC" id="4.1.2.4"/>
    </reaction>
</comment>
<evidence type="ECO:0000313" key="10">
    <source>
        <dbReference type="Proteomes" id="UP001555786"/>
    </source>
</evidence>
<dbReference type="EMBL" id="JBFNQD010000008">
    <property type="protein sequence ID" value="MEW9308258.1"/>
    <property type="molecule type" value="Genomic_DNA"/>
</dbReference>
<evidence type="ECO:0000256" key="3">
    <source>
        <dbReference type="ARBA" id="ARBA00012515"/>
    </source>
</evidence>
<comment type="pathway">
    <text evidence="1">Carbohydrate degradation; 2-deoxy-D-ribose 1-phosphate degradation; D-glyceraldehyde 3-phosphate and acetaldehyde from 2-deoxy-alpha-D-ribose 1-phosphate: step 2/2.</text>
</comment>
<comment type="similarity">
    <text evidence="2">Belongs to the DeoC/FbaB aldolase family. DeoC type 2 subfamily.</text>
</comment>
<evidence type="ECO:0000313" key="9">
    <source>
        <dbReference type="EMBL" id="MEW9308258.1"/>
    </source>
</evidence>
<comment type="caution">
    <text evidence="9">The sequence shown here is derived from an EMBL/GenBank/DDBJ whole genome shotgun (WGS) entry which is preliminary data.</text>
</comment>
<proteinExistence type="inferred from homology"/>
<evidence type="ECO:0000256" key="4">
    <source>
        <dbReference type="ARBA" id="ARBA00023239"/>
    </source>
</evidence>
<dbReference type="PANTHER" id="PTHR10889">
    <property type="entry name" value="DEOXYRIBOSE-PHOSPHATE ALDOLASE"/>
    <property type="match status" value="1"/>
</dbReference>
<keyword evidence="10" id="KW-1185">Reference proteome</keyword>
<keyword evidence="4 9" id="KW-0456">Lyase</keyword>
<name>A0ABV3PSX5_9HYPH</name>
<dbReference type="GO" id="GO:0004139">
    <property type="term" value="F:deoxyribose-phosphate aldolase activity"/>
    <property type="evidence" value="ECO:0007669"/>
    <property type="project" value="UniProtKB-EC"/>
</dbReference>
<sequence length="358" mass="38059">MDKTEKGTPAASKKPAQVSSGQTVPALSVVPVSSALTVSGQGAHARNPGTALKPEWFDAIEVNLSATERRAATLGGRRTVKKEYQAAWLVKAVQCIDLTTLAGDDTPGRVHRLALKARRPIREDIVAALGLADTPPTVGAVCVYPTMVGPAVKALAGSGIPVASVATGFPAGLTPLPQRLAEIRYAVDQGAGEIDIVINRAQVLTQDWNGLYDEIRAMREACGEAHLKAILATGDLKTLRNVYKASMVAMMAGSDFIKTSTGKEDVNATLPVSLTMLRALRDYGEFTGEAVGFKPAGGLRTAKDALAWLALMKEELGRPWLEPNLFRIGASSMLADIERQLEHFVTGRYSALTHHALA</sequence>
<evidence type="ECO:0000256" key="2">
    <source>
        <dbReference type="ARBA" id="ARBA00009473"/>
    </source>
</evidence>
<organism evidence="9 10">
    <name type="scientific">Labrys neptuniae</name>
    <dbReference type="NCBI Taxonomy" id="376174"/>
    <lineage>
        <taxon>Bacteria</taxon>
        <taxon>Pseudomonadati</taxon>
        <taxon>Pseudomonadota</taxon>
        <taxon>Alphaproteobacteria</taxon>
        <taxon>Hyphomicrobiales</taxon>
        <taxon>Xanthobacteraceae</taxon>
        <taxon>Labrys</taxon>
    </lineage>
</organism>
<dbReference type="Proteomes" id="UP001555786">
    <property type="component" value="Unassembled WGS sequence"/>
</dbReference>
<accession>A0ABV3PSX5</accession>
<evidence type="ECO:0000256" key="7">
    <source>
        <dbReference type="NCBIfam" id="TIGR00126"/>
    </source>
</evidence>
<dbReference type="InterPro" id="IPR013785">
    <property type="entry name" value="Aldolase_TIM"/>
</dbReference>
<dbReference type="NCBIfam" id="TIGR00126">
    <property type="entry name" value="deoC"/>
    <property type="match status" value="1"/>
</dbReference>
<protein>
    <recommendedName>
        <fullName evidence="3 7">Deoxyribose-phosphate aldolase</fullName>
        <ecNumber evidence="3 7">4.1.2.4</ecNumber>
    </recommendedName>
</protein>
<feature type="region of interest" description="Disordered" evidence="8">
    <location>
        <begin position="1"/>
        <end position="23"/>
    </location>
</feature>
<evidence type="ECO:0000256" key="1">
    <source>
        <dbReference type="ARBA" id="ARBA00004816"/>
    </source>
</evidence>
<dbReference type="SUPFAM" id="SSF51569">
    <property type="entry name" value="Aldolase"/>
    <property type="match status" value="1"/>
</dbReference>
<dbReference type="CDD" id="cd00959">
    <property type="entry name" value="DeoC"/>
    <property type="match status" value="1"/>
</dbReference>
<dbReference type="PANTHER" id="PTHR10889:SF3">
    <property type="entry name" value="DEOXYRIBOSE-PHOSPHATE ALDOLASE"/>
    <property type="match status" value="1"/>
</dbReference>
<evidence type="ECO:0000256" key="6">
    <source>
        <dbReference type="ARBA" id="ARBA00048791"/>
    </source>
</evidence>
<evidence type="ECO:0000256" key="8">
    <source>
        <dbReference type="SAM" id="MobiDB-lite"/>
    </source>
</evidence>
<dbReference type="RefSeq" id="WP_367625413.1">
    <property type="nucleotide sequence ID" value="NZ_JBFNQD010000008.1"/>
</dbReference>
<dbReference type="EC" id="4.1.2.4" evidence="3 7"/>
<dbReference type="Gene3D" id="3.20.20.70">
    <property type="entry name" value="Aldolase class I"/>
    <property type="match status" value="1"/>
</dbReference>
<dbReference type="InterPro" id="IPR002915">
    <property type="entry name" value="DeoC/FbaB/LacD_aldolase"/>
</dbReference>
<evidence type="ECO:0000256" key="5">
    <source>
        <dbReference type="ARBA" id="ARBA00023270"/>
    </source>
</evidence>
<dbReference type="Pfam" id="PF01791">
    <property type="entry name" value="DeoC"/>
    <property type="match status" value="1"/>
</dbReference>
<keyword evidence="5" id="KW-0704">Schiff base</keyword>
<dbReference type="InterPro" id="IPR011343">
    <property type="entry name" value="DeoC"/>
</dbReference>